<dbReference type="PANTHER" id="PTHR12788">
    <property type="entry name" value="PROTEIN-TYROSINE SULFOTRANSFERASE 2"/>
    <property type="match status" value="1"/>
</dbReference>
<dbReference type="InterPro" id="IPR011990">
    <property type="entry name" value="TPR-like_helical_dom_sf"/>
</dbReference>
<dbReference type="Proteomes" id="UP000501568">
    <property type="component" value="Chromosome"/>
</dbReference>
<name>A0A6G6Y924_9SPHN</name>
<dbReference type="EMBL" id="CP049109">
    <property type="protein sequence ID" value="QIG81419.1"/>
    <property type="molecule type" value="Genomic_DNA"/>
</dbReference>
<organism evidence="2 3">
    <name type="scientific">Stakelama tenebrarum</name>
    <dbReference type="NCBI Taxonomy" id="2711215"/>
    <lineage>
        <taxon>Bacteria</taxon>
        <taxon>Pseudomonadati</taxon>
        <taxon>Pseudomonadota</taxon>
        <taxon>Alphaproteobacteria</taxon>
        <taxon>Sphingomonadales</taxon>
        <taxon>Sphingomonadaceae</taxon>
        <taxon>Stakelama</taxon>
    </lineage>
</organism>
<proteinExistence type="predicted"/>
<accession>A0A6G6Y924</accession>
<dbReference type="GO" id="GO:0008476">
    <property type="term" value="F:protein-tyrosine sulfotransferase activity"/>
    <property type="evidence" value="ECO:0007669"/>
    <property type="project" value="InterPro"/>
</dbReference>
<sequence>MTETRNTSRVLAAVDALKRHERHEAVALLNAELQHGPRTGDAWKSISRLASNIREIEIAIEAAHRYAQTPPVTLEKQLFYWRELAANGRLDDVESGISALPEAARRHPAVLHFQATITEQRGDFDAAIAGYRDAIARSPGPAQVESWFALAMLRKFSPGDSDLAAIEALAPHVRSAPPLIAARWHYALGKALQDQGEYDRAFACFSNGAALRRQGERFDADALSSVADRVIRDYTAEGLARLTPSKNDSRRAIFVNGLPRSGTTLAEQILTAHDDVGDGGEINLARAALLPAGDTGLEAALAYQQRSASEDPWGAIADDYLRLCTMLFGDSGRFVDKTLLQSHIAGLLLHSLPEAKMIWMRRDPEDCAISCFTTYFTEPVPWSWSLEDIARLFAIEDRLHAHWRALFPERILTVSYEALARDPEQWVPRMAAHVGLSMDSAMLEPHRNSRTVRTASVQQVRSAIGTGRIGMSQQYDEQLAAFRTIYGG</sequence>
<dbReference type="KEGG" id="spzr:G5C33_17570"/>
<reference evidence="2 3" key="1">
    <citation type="submission" date="2020-02" db="EMBL/GenBank/DDBJ databases">
        <authorList>
            <person name="Zheng R.K."/>
            <person name="Sun C.M."/>
        </authorList>
    </citation>
    <scope>NUCLEOTIDE SEQUENCE [LARGE SCALE GENOMIC DNA]</scope>
    <source>
        <strain evidence="3">zrk23</strain>
    </source>
</reference>
<dbReference type="SMART" id="SM00028">
    <property type="entry name" value="TPR"/>
    <property type="match status" value="2"/>
</dbReference>
<dbReference type="PANTHER" id="PTHR12788:SF10">
    <property type="entry name" value="PROTEIN-TYROSINE SULFOTRANSFERASE"/>
    <property type="match status" value="1"/>
</dbReference>
<dbReference type="Pfam" id="PF13469">
    <property type="entry name" value="Sulfotransfer_3"/>
    <property type="match status" value="1"/>
</dbReference>
<keyword evidence="3" id="KW-1185">Reference proteome</keyword>
<dbReference type="Gene3D" id="3.40.50.300">
    <property type="entry name" value="P-loop containing nucleotide triphosphate hydrolases"/>
    <property type="match status" value="1"/>
</dbReference>
<evidence type="ECO:0000313" key="2">
    <source>
        <dbReference type="EMBL" id="QIG81419.1"/>
    </source>
</evidence>
<dbReference type="RefSeq" id="WP_165328345.1">
    <property type="nucleotide sequence ID" value="NZ_CP049109.1"/>
</dbReference>
<dbReference type="AlphaFoldDB" id="A0A6G6Y924"/>
<evidence type="ECO:0000256" key="1">
    <source>
        <dbReference type="ARBA" id="ARBA00022679"/>
    </source>
</evidence>
<protein>
    <recommendedName>
        <fullName evidence="4">Sulfotransferase family protein</fullName>
    </recommendedName>
</protein>
<evidence type="ECO:0000313" key="3">
    <source>
        <dbReference type="Proteomes" id="UP000501568"/>
    </source>
</evidence>
<dbReference type="SUPFAM" id="SSF48452">
    <property type="entry name" value="TPR-like"/>
    <property type="match status" value="1"/>
</dbReference>
<dbReference type="SUPFAM" id="SSF52540">
    <property type="entry name" value="P-loop containing nucleoside triphosphate hydrolases"/>
    <property type="match status" value="1"/>
</dbReference>
<dbReference type="InterPro" id="IPR019734">
    <property type="entry name" value="TPR_rpt"/>
</dbReference>
<evidence type="ECO:0008006" key="4">
    <source>
        <dbReference type="Google" id="ProtNLM"/>
    </source>
</evidence>
<dbReference type="InterPro" id="IPR027417">
    <property type="entry name" value="P-loop_NTPase"/>
</dbReference>
<dbReference type="Gene3D" id="1.25.40.10">
    <property type="entry name" value="Tetratricopeptide repeat domain"/>
    <property type="match status" value="1"/>
</dbReference>
<dbReference type="InterPro" id="IPR026634">
    <property type="entry name" value="TPST-like"/>
</dbReference>
<keyword evidence="1" id="KW-0808">Transferase</keyword>
<gene>
    <name evidence="2" type="ORF">G5C33_17570</name>
</gene>